<dbReference type="InterPro" id="IPR026444">
    <property type="entry name" value="Secre_tail"/>
</dbReference>
<keyword evidence="5" id="KW-1185">Reference proteome</keyword>
<dbReference type="OrthoDB" id="1352409at2"/>
<proteinExistence type="predicted"/>
<protein>
    <submittedName>
        <fullName evidence="4">T9SS C-terminal target domain-containing protein</fullName>
    </submittedName>
</protein>
<organism evidence="4 5">
    <name type="scientific">Paenimyroides viscosum</name>
    <dbReference type="NCBI Taxonomy" id="2488729"/>
    <lineage>
        <taxon>Bacteria</taxon>
        <taxon>Pseudomonadati</taxon>
        <taxon>Bacteroidota</taxon>
        <taxon>Flavobacteriia</taxon>
        <taxon>Flavobacteriales</taxon>
        <taxon>Flavobacteriaceae</taxon>
        <taxon>Paenimyroides</taxon>
    </lineage>
</organism>
<evidence type="ECO:0000313" key="4">
    <source>
        <dbReference type="EMBL" id="RRA93765.1"/>
    </source>
</evidence>
<dbReference type="NCBIfam" id="TIGR04183">
    <property type="entry name" value="Por_Secre_tail"/>
    <property type="match status" value="1"/>
</dbReference>
<evidence type="ECO:0000256" key="1">
    <source>
        <dbReference type="ARBA" id="ARBA00022729"/>
    </source>
</evidence>
<gene>
    <name evidence="4" type="ORF">EG242_10345</name>
</gene>
<dbReference type="AlphaFoldDB" id="A0A3P1AY74"/>
<evidence type="ECO:0000256" key="2">
    <source>
        <dbReference type="SAM" id="MobiDB-lite"/>
    </source>
</evidence>
<sequence length="233" mass="25323">MDMSSDGNTIAVTTMAVYPQNMGSINVYRYINNTWTQIGNAITSQVPNERYAHNVAISGSGNVVVVSSNENGNTKNGRVEIHEYLQGNWVKKGEIIDKNGNSIYWAIALSRDGHSLALSSNGKVGPKPAGNTSNEQSKGSSGEVRVYDISGILSSDTFVLENFNIYPNPTTDILNIELKENLTLEKVLIYNTTGQLLKETSEKTINVSGFAKGIYNVQVSTNQGKATKKVIVK</sequence>
<dbReference type="SUPFAM" id="SSF50965">
    <property type="entry name" value="Galactose oxidase, central domain"/>
    <property type="match status" value="1"/>
</dbReference>
<comment type="caution">
    <text evidence="4">The sequence shown here is derived from an EMBL/GenBank/DDBJ whole genome shotgun (WGS) entry which is preliminary data.</text>
</comment>
<dbReference type="Pfam" id="PF18962">
    <property type="entry name" value="Por_Secre_tail"/>
    <property type="match status" value="1"/>
</dbReference>
<keyword evidence="1" id="KW-0732">Signal</keyword>
<dbReference type="Proteomes" id="UP000268372">
    <property type="component" value="Unassembled WGS sequence"/>
</dbReference>
<feature type="region of interest" description="Disordered" evidence="2">
    <location>
        <begin position="119"/>
        <end position="142"/>
    </location>
</feature>
<feature type="domain" description="Secretion system C-terminal sorting" evidence="3">
    <location>
        <begin position="165"/>
        <end position="232"/>
    </location>
</feature>
<evidence type="ECO:0000259" key="3">
    <source>
        <dbReference type="Pfam" id="PF18962"/>
    </source>
</evidence>
<feature type="compositionally biased region" description="Polar residues" evidence="2">
    <location>
        <begin position="130"/>
        <end position="140"/>
    </location>
</feature>
<name>A0A3P1AY74_9FLAO</name>
<accession>A0A3P1AY74</accession>
<evidence type="ECO:0000313" key="5">
    <source>
        <dbReference type="Proteomes" id="UP000268372"/>
    </source>
</evidence>
<dbReference type="EMBL" id="RQTJ01000022">
    <property type="protein sequence ID" value="RRA93765.1"/>
    <property type="molecule type" value="Genomic_DNA"/>
</dbReference>
<reference evidence="4 5" key="1">
    <citation type="submission" date="2018-11" db="EMBL/GenBank/DDBJ databases">
        <title>Flavobacterium sp. nov., YIM 102796 draft genome.</title>
        <authorList>
            <person name="Li G."/>
            <person name="Jiang Y."/>
        </authorList>
    </citation>
    <scope>NUCLEOTIDE SEQUENCE [LARGE SCALE GENOMIC DNA]</scope>
    <source>
        <strain evidence="4 5">YIM 102796</strain>
    </source>
</reference>
<dbReference type="InterPro" id="IPR011043">
    <property type="entry name" value="Gal_Oxase/kelch_b-propeller"/>
</dbReference>